<dbReference type="RefSeq" id="WP_101358516.1">
    <property type="nucleotide sequence ID" value="NZ_NKXO01000017.1"/>
</dbReference>
<feature type="domain" description="Fido" evidence="3">
    <location>
        <begin position="125"/>
        <end position="280"/>
    </location>
</feature>
<accession>A0A2N3IH76</accession>
<dbReference type="PANTHER" id="PTHR13504:SF38">
    <property type="entry name" value="FIDO DOMAIN-CONTAINING PROTEIN"/>
    <property type="match status" value="1"/>
</dbReference>
<organism evidence="4 5">
    <name type="scientific">Raineya orbicola</name>
    <dbReference type="NCBI Taxonomy" id="2016530"/>
    <lineage>
        <taxon>Bacteria</taxon>
        <taxon>Pseudomonadati</taxon>
        <taxon>Bacteroidota</taxon>
        <taxon>Cytophagia</taxon>
        <taxon>Cytophagales</taxon>
        <taxon>Raineyaceae</taxon>
        <taxon>Raineya</taxon>
    </lineage>
</organism>
<dbReference type="PANTHER" id="PTHR13504">
    <property type="entry name" value="FIDO DOMAIN-CONTAINING PROTEIN DDB_G0283145"/>
    <property type="match status" value="1"/>
</dbReference>
<keyword evidence="5" id="KW-1185">Reference proteome</keyword>
<dbReference type="InterPro" id="IPR036597">
    <property type="entry name" value="Fido-like_dom_sf"/>
</dbReference>
<dbReference type="EMBL" id="NKXO01000017">
    <property type="protein sequence ID" value="PKQ69682.1"/>
    <property type="molecule type" value="Genomic_DNA"/>
</dbReference>
<dbReference type="Proteomes" id="UP000233387">
    <property type="component" value="Unassembled WGS sequence"/>
</dbReference>
<dbReference type="AlphaFoldDB" id="A0A2N3IH76"/>
<evidence type="ECO:0000256" key="1">
    <source>
        <dbReference type="PIRSR" id="PIRSR640198-1"/>
    </source>
</evidence>
<reference evidence="4 5" key="1">
    <citation type="submission" date="2017-06" db="EMBL/GenBank/DDBJ databases">
        <title>Raineya orbicola gen. nov., sp. nov. a slightly thermophilic bacterium of the phylum Bacteroidetes and the description of Raineyaceae fam. nov.</title>
        <authorList>
            <person name="Albuquerque L."/>
            <person name="Polonia A.R.M."/>
            <person name="Barroso C."/>
            <person name="Froufe H.J.C."/>
            <person name="Lage O."/>
            <person name="Lobo-Da-Cunha A."/>
            <person name="Egas C."/>
            <person name="Da Costa M.S."/>
        </authorList>
    </citation>
    <scope>NUCLEOTIDE SEQUENCE [LARGE SCALE GENOMIC DNA]</scope>
    <source>
        <strain evidence="4 5">SPSPC-11</strain>
    </source>
</reference>
<evidence type="ECO:0000313" key="5">
    <source>
        <dbReference type="Proteomes" id="UP000233387"/>
    </source>
</evidence>
<protein>
    <submittedName>
        <fullName evidence="4">Fic/DOC family</fullName>
    </submittedName>
</protein>
<gene>
    <name evidence="4" type="ORF">Rain11_1245</name>
</gene>
<dbReference type="Pfam" id="PF02661">
    <property type="entry name" value="Fic"/>
    <property type="match status" value="1"/>
</dbReference>
<feature type="binding site" evidence="2">
    <location>
        <begin position="226"/>
        <end position="233"/>
    </location>
    <ligand>
        <name>ATP</name>
        <dbReference type="ChEBI" id="CHEBI:30616"/>
    </ligand>
</feature>
<evidence type="ECO:0000256" key="2">
    <source>
        <dbReference type="PIRSR" id="PIRSR640198-2"/>
    </source>
</evidence>
<dbReference type="GO" id="GO:0005524">
    <property type="term" value="F:ATP binding"/>
    <property type="evidence" value="ECO:0007669"/>
    <property type="project" value="UniProtKB-KW"/>
</dbReference>
<evidence type="ECO:0000259" key="3">
    <source>
        <dbReference type="PROSITE" id="PS51459"/>
    </source>
</evidence>
<dbReference type="PROSITE" id="PS51459">
    <property type="entry name" value="FIDO"/>
    <property type="match status" value="1"/>
</dbReference>
<dbReference type="InterPro" id="IPR040198">
    <property type="entry name" value="Fido_containing"/>
</dbReference>
<keyword evidence="2" id="KW-0547">Nucleotide-binding</keyword>
<evidence type="ECO:0000313" key="4">
    <source>
        <dbReference type="EMBL" id="PKQ69682.1"/>
    </source>
</evidence>
<name>A0A2N3IH76_9BACT</name>
<keyword evidence="2" id="KW-0067">ATP-binding</keyword>
<feature type="active site" evidence="1">
    <location>
        <position position="222"/>
    </location>
</feature>
<proteinExistence type="predicted"/>
<dbReference type="Gene3D" id="1.10.3290.10">
    <property type="entry name" value="Fido-like domain"/>
    <property type="match status" value="1"/>
</dbReference>
<dbReference type="OrthoDB" id="9813719at2"/>
<comment type="caution">
    <text evidence="4">The sequence shown here is derived from an EMBL/GenBank/DDBJ whole genome shotgun (WGS) entry which is preliminary data.</text>
</comment>
<dbReference type="InterPro" id="IPR003812">
    <property type="entry name" value="Fido"/>
</dbReference>
<sequence>MQNKYIKVWQPIQFNEKWSKTNTSLFDELAPSWYKKRSQLKKNSKEFDEFLNQLKRQHAIETGIIEKLYDLSEGITQTFIKEGFIESYISHNDTNISPNQLMNYLKHQFEAIDFVFDVVTNNRPINKSFILELHQLVLKGQEYTWAIDSLGREIKVEVLKGKFKMHPNNPKRSDGTIFEYCPPLQVDSEIDKLLEISNGLEAKQIHPIILSAWFHHAFTQIHPFQDGNGRMARLLASLILIKHQLFPLNILRTERKEYIEALEQADKGNPENLVILFCKVQKRNIEKALNIQMSFDTLSVLAQTFKEKVEKMSLQEKLERDKTIEKNWNILSESVYEIIGKIQQELFEVIPKEKTYIQTIASKPENSYYYTKQIIALAQENDYFFNKNRPRKWFRISFHISQFKRYDIIISLHYFGYFDSVIALGSFVEFIDKSRKNQRIEQTIPIHIKPYTISLENEFSENSKENLEVFLKDVLKVGMSIIINELT</sequence>
<dbReference type="SUPFAM" id="SSF140931">
    <property type="entry name" value="Fic-like"/>
    <property type="match status" value="1"/>
</dbReference>